<feature type="domain" description="BPG-independent PGAM N-terminal" evidence="11">
    <location>
        <begin position="82"/>
        <end position="299"/>
    </location>
</feature>
<dbReference type="InterPro" id="IPR006124">
    <property type="entry name" value="Metalloenzyme"/>
</dbReference>
<protein>
    <recommendedName>
        <fullName evidence="8 9">2,3-bisphosphoglycerate-independent phosphoglycerate mutase</fullName>
        <shortName evidence="8">BPG-independent PGAM</shortName>
        <shortName evidence="8">Phosphoglyceromutase</shortName>
        <shortName evidence="8">iPGM</shortName>
        <ecNumber evidence="8 9">5.4.2.12</ecNumber>
    </recommendedName>
</protein>
<proteinExistence type="inferred from homology"/>
<dbReference type="SUPFAM" id="SSF64158">
    <property type="entry name" value="2,3-Bisphosphoglycerate-independent phosphoglycerate mutase, substrate-binding domain"/>
    <property type="match status" value="1"/>
</dbReference>
<evidence type="ECO:0000256" key="7">
    <source>
        <dbReference type="ARBA" id="ARBA00023235"/>
    </source>
</evidence>
<accession>A0ABW8GP00</accession>
<dbReference type="PANTHER" id="PTHR31637">
    <property type="entry name" value="2,3-BISPHOSPHOGLYCERATE-INDEPENDENT PHOSPHOGLYCERATE MUTASE"/>
    <property type="match status" value="1"/>
</dbReference>
<feature type="binding site" evidence="8">
    <location>
        <position position="463"/>
    </location>
    <ligand>
        <name>Mn(2+)</name>
        <dbReference type="ChEBI" id="CHEBI:29035"/>
        <label>1</label>
    </ligand>
</feature>
<comment type="function">
    <text evidence="8">Catalyzes the interconversion of 2-phosphoglycerate and 3-phosphoglycerate.</text>
</comment>
<dbReference type="GO" id="GO:0004619">
    <property type="term" value="F:phosphoglycerate mutase activity"/>
    <property type="evidence" value="ECO:0007669"/>
    <property type="project" value="UniProtKB-EC"/>
</dbReference>
<feature type="binding site" evidence="8">
    <location>
        <position position="185"/>
    </location>
    <ligand>
        <name>substrate</name>
    </ligand>
</feature>
<evidence type="ECO:0000256" key="9">
    <source>
        <dbReference type="NCBIfam" id="TIGR01307"/>
    </source>
</evidence>
<feature type="binding site" evidence="8">
    <location>
        <position position="191"/>
    </location>
    <ligand>
        <name>substrate</name>
    </ligand>
</feature>
<dbReference type="Pfam" id="PF01676">
    <property type="entry name" value="Metalloenzyme"/>
    <property type="match status" value="1"/>
</dbReference>
<evidence type="ECO:0000256" key="6">
    <source>
        <dbReference type="ARBA" id="ARBA00023211"/>
    </source>
</evidence>
<dbReference type="InterPro" id="IPR036646">
    <property type="entry name" value="PGAM_B_sf"/>
</dbReference>
<dbReference type="RefSeq" id="WP_400883664.1">
    <property type="nucleotide sequence ID" value="NZ_JBIWXY010000003.1"/>
</dbReference>
<evidence type="ECO:0000259" key="10">
    <source>
        <dbReference type="Pfam" id="PF01676"/>
    </source>
</evidence>
<gene>
    <name evidence="8 12" type="primary">gpmI</name>
    <name evidence="12" type="ORF">ACIKP9_12890</name>
</gene>
<comment type="caution">
    <text evidence="12">The sequence shown here is derived from an EMBL/GenBank/DDBJ whole genome shotgun (WGS) entry which is preliminary data.</text>
</comment>
<evidence type="ECO:0000256" key="5">
    <source>
        <dbReference type="ARBA" id="ARBA00023152"/>
    </source>
</evidence>
<dbReference type="EC" id="5.4.2.12" evidence="8 9"/>
<comment type="subunit">
    <text evidence="8">Monomer.</text>
</comment>
<name>A0ABW8GP00_9PROT</name>
<comment type="similarity">
    <text evidence="3 8">Belongs to the BPG-independent phosphoglycerate mutase family.</text>
</comment>
<feature type="binding site" evidence="8">
    <location>
        <begin position="153"/>
        <end position="154"/>
    </location>
    <ligand>
        <name>substrate</name>
    </ligand>
</feature>
<dbReference type="HAMAP" id="MF_01038">
    <property type="entry name" value="GpmI"/>
    <property type="match status" value="1"/>
</dbReference>
<keyword evidence="6 8" id="KW-0464">Manganese</keyword>
<feature type="binding site" evidence="8">
    <location>
        <position position="445"/>
    </location>
    <ligand>
        <name>Mn(2+)</name>
        <dbReference type="ChEBI" id="CHEBI:29035"/>
        <label>2</label>
    </ligand>
</feature>
<feature type="domain" description="Metalloenzyme" evidence="10">
    <location>
        <begin position="5"/>
        <end position="501"/>
    </location>
</feature>
<feature type="binding site" evidence="8">
    <location>
        <position position="403"/>
    </location>
    <ligand>
        <name>Mn(2+)</name>
        <dbReference type="ChEBI" id="CHEBI:29035"/>
        <label>1</label>
    </ligand>
</feature>
<evidence type="ECO:0000313" key="13">
    <source>
        <dbReference type="Proteomes" id="UP001617669"/>
    </source>
</evidence>
<dbReference type="Pfam" id="PF06415">
    <property type="entry name" value="iPGM_N"/>
    <property type="match status" value="1"/>
</dbReference>
<dbReference type="Gene3D" id="3.40.720.10">
    <property type="entry name" value="Alkaline Phosphatase, subunit A"/>
    <property type="match status" value="1"/>
</dbReference>
<comment type="pathway">
    <text evidence="2 8">Carbohydrate degradation; glycolysis; pyruvate from D-glyceraldehyde 3-phosphate: step 3/5.</text>
</comment>
<keyword evidence="5 8" id="KW-0324">Glycolysis</keyword>
<evidence type="ECO:0000256" key="4">
    <source>
        <dbReference type="ARBA" id="ARBA00022723"/>
    </source>
</evidence>
<dbReference type="InterPro" id="IPR017850">
    <property type="entry name" value="Alkaline_phosphatase_core_sf"/>
</dbReference>
<organism evidence="12 13">
    <name type="scientific">Methylobacillus methanolivorans</name>
    <dbReference type="NCBI Taxonomy" id="1848927"/>
    <lineage>
        <taxon>Bacteria</taxon>
        <taxon>Pseudomonadati</taxon>
        <taxon>Pseudomonadota</taxon>
        <taxon>Betaproteobacteria</taxon>
        <taxon>Nitrosomonadales</taxon>
        <taxon>Methylophilaceae</taxon>
        <taxon>Methylobacillus</taxon>
    </lineage>
</organism>
<keyword evidence="4 8" id="KW-0479">Metal-binding</keyword>
<evidence type="ECO:0000256" key="3">
    <source>
        <dbReference type="ARBA" id="ARBA00008819"/>
    </source>
</evidence>
<evidence type="ECO:0000256" key="8">
    <source>
        <dbReference type="HAMAP-Rule" id="MF_01038"/>
    </source>
</evidence>
<keyword evidence="7 8" id="KW-0413">Isomerase</keyword>
<comment type="cofactor">
    <cofactor evidence="8">
        <name>Mn(2+)</name>
        <dbReference type="ChEBI" id="CHEBI:29035"/>
    </cofactor>
    <text evidence="8">Binds 2 manganese ions per subunit.</text>
</comment>
<dbReference type="SUPFAM" id="SSF53649">
    <property type="entry name" value="Alkaline phosphatase-like"/>
    <property type="match status" value="1"/>
</dbReference>
<sequence length="517" mass="56607">MTVTPALLVILDGFGYREDSRDNAIAQANTPNIDRFWKEYPHTLINASETFVGLPGGQMGNSEVGHLNIGAGRVVFQDFERINRSIASGEFFSNPVLLEAVNKAKAGHQAIHILGLLSDGGVHSHQDHIHATIEMAVKAGVEKVYVHAFLDGRDTPPISAQPYLEKLEAACTRIGGGKIASICGRFYAMDRDKRWPRVEAAYNLITDGQGEFTATSALQGLQAAYARDEKDEFVKATAIVPAGEKAVTMEDGDVVIFVNFRSDRARQLTHALLDPDFEGFNRRRQPKLAGFYTLTLYDKAETRATPIFSPVEIRNTFGEYVAQQGLTQLRIAETEKYPHVTFFFNGGEEQVFAGEDRILVPSPKVATYDLQPEMSAFELTDKLEAAILSKKYDAIICNYANCDMVGHSGDLNASIKAVETIDTCLARIVKAMESIGGQMLITADHGNVEQMLDYENNQPHTQHTTNVVPLFFIGKPATLAAPGTGSLCDLAPSLLAMMGLKQPSDMTGKSLVNFQAQ</sequence>
<dbReference type="Gene3D" id="3.40.1450.10">
    <property type="entry name" value="BPG-independent phosphoglycerate mutase, domain B"/>
    <property type="match status" value="1"/>
</dbReference>
<dbReference type="Proteomes" id="UP001617669">
    <property type="component" value="Unassembled WGS sequence"/>
</dbReference>
<feature type="binding site" evidence="8">
    <location>
        <position position="407"/>
    </location>
    <ligand>
        <name>Mn(2+)</name>
        <dbReference type="ChEBI" id="CHEBI:29035"/>
        <label>1</label>
    </ligand>
</feature>
<comment type="catalytic activity">
    <reaction evidence="1 8">
        <text>(2R)-2-phosphoglycerate = (2R)-3-phosphoglycerate</text>
        <dbReference type="Rhea" id="RHEA:15901"/>
        <dbReference type="ChEBI" id="CHEBI:58272"/>
        <dbReference type="ChEBI" id="CHEBI:58289"/>
        <dbReference type="EC" id="5.4.2.12"/>
    </reaction>
</comment>
<dbReference type="CDD" id="cd16010">
    <property type="entry name" value="iPGM"/>
    <property type="match status" value="1"/>
</dbReference>
<feature type="binding site" evidence="8">
    <location>
        <position position="123"/>
    </location>
    <ligand>
        <name>substrate</name>
    </ligand>
</feature>
<keyword evidence="13" id="KW-1185">Reference proteome</keyword>
<dbReference type="InterPro" id="IPR005995">
    <property type="entry name" value="Pgm_bpd_ind"/>
</dbReference>
<feature type="binding site" evidence="8">
    <location>
        <position position="62"/>
    </location>
    <ligand>
        <name>Mn(2+)</name>
        <dbReference type="ChEBI" id="CHEBI:29035"/>
        <label>2</label>
    </ligand>
</feature>
<evidence type="ECO:0000256" key="1">
    <source>
        <dbReference type="ARBA" id="ARBA00000370"/>
    </source>
</evidence>
<feature type="binding site" evidence="8">
    <location>
        <position position="12"/>
    </location>
    <ligand>
        <name>Mn(2+)</name>
        <dbReference type="ChEBI" id="CHEBI:29035"/>
        <label>2</label>
    </ligand>
</feature>
<evidence type="ECO:0000259" key="11">
    <source>
        <dbReference type="Pfam" id="PF06415"/>
    </source>
</evidence>
<feature type="binding site" evidence="8">
    <location>
        <begin position="261"/>
        <end position="264"/>
    </location>
    <ligand>
        <name>substrate</name>
    </ligand>
</feature>
<dbReference type="NCBIfam" id="TIGR01307">
    <property type="entry name" value="pgm_bpd_ind"/>
    <property type="match status" value="1"/>
</dbReference>
<dbReference type="PANTHER" id="PTHR31637:SF0">
    <property type="entry name" value="2,3-BISPHOSPHOGLYCERATE-INDEPENDENT PHOSPHOGLYCERATE MUTASE"/>
    <property type="match status" value="1"/>
</dbReference>
<feature type="binding site" evidence="8">
    <location>
        <position position="444"/>
    </location>
    <ligand>
        <name>Mn(2+)</name>
        <dbReference type="ChEBI" id="CHEBI:29035"/>
        <label>2</label>
    </ligand>
</feature>
<evidence type="ECO:0000313" key="12">
    <source>
        <dbReference type="EMBL" id="MFJ5447131.1"/>
    </source>
</evidence>
<dbReference type="InterPro" id="IPR011258">
    <property type="entry name" value="BPG-indep_PGM_N"/>
</dbReference>
<dbReference type="PIRSF" id="PIRSF001492">
    <property type="entry name" value="IPGAM"/>
    <property type="match status" value="1"/>
</dbReference>
<evidence type="ECO:0000256" key="2">
    <source>
        <dbReference type="ARBA" id="ARBA00004798"/>
    </source>
</evidence>
<dbReference type="EMBL" id="JBIWXY010000003">
    <property type="protein sequence ID" value="MFJ5447131.1"/>
    <property type="molecule type" value="Genomic_DNA"/>
</dbReference>
<feature type="binding site" evidence="8">
    <location>
        <position position="336"/>
    </location>
    <ligand>
        <name>substrate</name>
    </ligand>
</feature>
<reference evidence="12 13" key="1">
    <citation type="submission" date="2024-11" db="EMBL/GenBank/DDBJ databases">
        <authorList>
            <person name="Kaparullina E.N."/>
            <person name="Delegan Y.A."/>
            <person name="Doronina N.V."/>
        </authorList>
    </citation>
    <scope>NUCLEOTIDE SEQUENCE [LARGE SCALE GENOMIC DNA]</scope>
    <source>
        <strain evidence="12 13">7sh_L</strain>
    </source>
</reference>
<feature type="active site" description="Phosphoserine intermediate" evidence="8">
    <location>
        <position position="62"/>
    </location>
</feature>